<sequence>MVKIYVIDTNVLIQNPQALLSFEDNQVILPVVVLEELDNLKKAEGEKGRNARAATRILEELRLKGNLLEGVKLESKGIVRVEKNYIDVKLPEDLPEDKMDNRILKVCRGLADTSGEQVVLVTKDILLRIKAQIIGIRAEDYTTEQVVEYEGQYKGRIEVYVPEEKFKDFKKKGVPVEEVYLSDEFGNRKVPRLEENEFVILKADQSAKKTQLGRVEKGVIKKLEYRKSMPYGVSPRNAGQYFAQEALMQPAEKAPLVIIKGMAGTSKTFYTLAVGLEKVLNNPTGEYRRILISRPNAQFDSDIGFLPGDEQEKISPLMRPIIDNLEQLIDSSEEERYEDERELQGKIEEI</sequence>
<reference evidence="6" key="1">
    <citation type="journal article" date="2021" name="PeerJ">
        <title>Extensive microbial diversity within the chicken gut microbiome revealed by metagenomics and culture.</title>
        <authorList>
            <person name="Gilroy R."/>
            <person name="Ravi A."/>
            <person name="Getino M."/>
            <person name="Pursley I."/>
            <person name="Horton D.L."/>
            <person name="Alikhan N.F."/>
            <person name="Baker D."/>
            <person name="Gharbi K."/>
            <person name="Hall N."/>
            <person name="Watson M."/>
            <person name="Adriaenssens E.M."/>
            <person name="Foster-Nyarko E."/>
            <person name="Jarju S."/>
            <person name="Secka A."/>
            <person name="Antonio M."/>
            <person name="Oren A."/>
            <person name="Chaudhuri R.R."/>
            <person name="La Ragione R."/>
            <person name="Hildebrand F."/>
            <person name="Pallen M.J."/>
        </authorList>
    </citation>
    <scope>NUCLEOTIDE SEQUENCE</scope>
    <source>
        <strain evidence="6">ChiSxjej6B18-287</strain>
    </source>
</reference>
<dbReference type="PANTHER" id="PTHR30473">
    <property type="entry name" value="PROTEIN PHOH"/>
    <property type="match status" value="1"/>
</dbReference>
<dbReference type="Pfam" id="PF13638">
    <property type="entry name" value="PIN_4"/>
    <property type="match status" value="1"/>
</dbReference>
<dbReference type="SMART" id="SM00670">
    <property type="entry name" value="PINc"/>
    <property type="match status" value="1"/>
</dbReference>
<feature type="non-terminal residue" evidence="6">
    <location>
        <position position="350"/>
    </location>
</feature>
<evidence type="ECO:0000256" key="3">
    <source>
        <dbReference type="ARBA" id="ARBA00046345"/>
    </source>
</evidence>
<reference evidence="6" key="2">
    <citation type="submission" date="2021-04" db="EMBL/GenBank/DDBJ databases">
        <authorList>
            <person name="Gilroy R."/>
        </authorList>
    </citation>
    <scope>NUCLEOTIDE SEQUENCE</scope>
    <source>
        <strain evidence="6">ChiSxjej6B18-287</strain>
    </source>
</reference>
<dbReference type="SUPFAM" id="SSF52540">
    <property type="entry name" value="P-loop containing nucleoside triphosphate hydrolases"/>
    <property type="match status" value="1"/>
</dbReference>
<evidence type="ECO:0000313" key="7">
    <source>
        <dbReference type="Proteomes" id="UP000823893"/>
    </source>
</evidence>
<keyword evidence="2" id="KW-0067">ATP-binding</keyword>
<dbReference type="InterPro" id="IPR027417">
    <property type="entry name" value="P-loop_NTPase"/>
</dbReference>
<evidence type="ECO:0000259" key="5">
    <source>
        <dbReference type="SMART" id="SM00670"/>
    </source>
</evidence>
<dbReference type="GO" id="GO:0005524">
    <property type="term" value="F:ATP binding"/>
    <property type="evidence" value="ECO:0007669"/>
    <property type="project" value="UniProtKB-KW"/>
</dbReference>
<organism evidence="6 7">
    <name type="scientific">Candidatus Blautia merdigallinarum</name>
    <dbReference type="NCBI Taxonomy" id="2838495"/>
    <lineage>
        <taxon>Bacteria</taxon>
        <taxon>Bacillati</taxon>
        <taxon>Bacillota</taxon>
        <taxon>Clostridia</taxon>
        <taxon>Lachnospirales</taxon>
        <taxon>Lachnospiraceae</taxon>
        <taxon>Blautia</taxon>
    </lineage>
</organism>
<gene>
    <name evidence="6" type="ORF">H9935_03200</name>
</gene>
<dbReference type="Gene3D" id="3.40.50.1010">
    <property type="entry name" value="5'-nuclease"/>
    <property type="match status" value="1"/>
</dbReference>
<dbReference type="Proteomes" id="UP000823893">
    <property type="component" value="Unassembled WGS sequence"/>
</dbReference>
<dbReference type="SUPFAM" id="SSF88723">
    <property type="entry name" value="PIN domain-like"/>
    <property type="match status" value="1"/>
</dbReference>
<dbReference type="InterPro" id="IPR029060">
    <property type="entry name" value="PIN-like_dom_sf"/>
</dbReference>
<evidence type="ECO:0000256" key="1">
    <source>
        <dbReference type="ARBA" id="ARBA00022741"/>
    </source>
</evidence>
<comment type="similarity">
    <text evidence="3">In the N-terminal section; belongs to the PINc/VapC protein family.</text>
</comment>
<feature type="region of interest" description="Disordered" evidence="4">
    <location>
        <begin position="330"/>
        <end position="350"/>
    </location>
</feature>
<evidence type="ECO:0000313" key="6">
    <source>
        <dbReference type="EMBL" id="HJC09804.1"/>
    </source>
</evidence>
<dbReference type="EMBL" id="DWWV01000038">
    <property type="protein sequence ID" value="HJC09804.1"/>
    <property type="molecule type" value="Genomic_DNA"/>
</dbReference>
<dbReference type="GO" id="GO:0005829">
    <property type="term" value="C:cytosol"/>
    <property type="evidence" value="ECO:0007669"/>
    <property type="project" value="TreeGrafter"/>
</dbReference>
<dbReference type="CDD" id="cd09883">
    <property type="entry name" value="PIN_VapC_PhoHL-ATPase"/>
    <property type="match status" value="1"/>
</dbReference>
<evidence type="ECO:0000256" key="4">
    <source>
        <dbReference type="SAM" id="MobiDB-lite"/>
    </source>
</evidence>
<dbReference type="Pfam" id="PF02562">
    <property type="entry name" value="PhoH"/>
    <property type="match status" value="1"/>
</dbReference>
<feature type="compositionally biased region" description="Basic and acidic residues" evidence="4">
    <location>
        <begin position="338"/>
        <end position="350"/>
    </location>
</feature>
<protein>
    <submittedName>
        <fullName evidence="6">PhoH family protein</fullName>
    </submittedName>
</protein>
<accession>A0A9D2N4X3</accession>
<dbReference type="Gene3D" id="3.40.50.300">
    <property type="entry name" value="P-loop containing nucleotide triphosphate hydrolases"/>
    <property type="match status" value="1"/>
</dbReference>
<proteinExistence type="inferred from homology"/>
<evidence type="ECO:0000256" key="2">
    <source>
        <dbReference type="ARBA" id="ARBA00022840"/>
    </source>
</evidence>
<dbReference type="AlphaFoldDB" id="A0A9D2N4X3"/>
<comment type="caution">
    <text evidence="6">The sequence shown here is derived from an EMBL/GenBank/DDBJ whole genome shotgun (WGS) entry which is preliminary data.</text>
</comment>
<dbReference type="InterPro" id="IPR051451">
    <property type="entry name" value="PhoH2-like"/>
</dbReference>
<keyword evidence="1" id="KW-0547">Nucleotide-binding</keyword>
<dbReference type="InterPro" id="IPR002716">
    <property type="entry name" value="PIN_dom"/>
</dbReference>
<feature type="domain" description="PIN" evidence="5">
    <location>
        <begin position="3"/>
        <end position="129"/>
    </location>
</feature>
<dbReference type="PANTHER" id="PTHR30473:SF2">
    <property type="entry name" value="PIN DOMAIN-CONTAINING PROTEIN"/>
    <property type="match status" value="1"/>
</dbReference>
<name>A0A9D2N4X3_9FIRM</name>
<dbReference type="InterPro" id="IPR003714">
    <property type="entry name" value="PhoH"/>
</dbReference>